<dbReference type="GO" id="GO:0006508">
    <property type="term" value="P:proteolysis"/>
    <property type="evidence" value="ECO:0007669"/>
    <property type="project" value="InterPro"/>
</dbReference>
<organism evidence="2">
    <name type="scientific">mine drainage metagenome</name>
    <dbReference type="NCBI Taxonomy" id="410659"/>
    <lineage>
        <taxon>unclassified sequences</taxon>
        <taxon>metagenomes</taxon>
        <taxon>ecological metagenomes</taxon>
    </lineage>
</organism>
<dbReference type="Gene3D" id="3.40.710.10">
    <property type="entry name" value="DD-peptidase/beta-lactamase superfamily"/>
    <property type="match status" value="1"/>
</dbReference>
<evidence type="ECO:0000259" key="1">
    <source>
        <dbReference type="Pfam" id="PF00768"/>
    </source>
</evidence>
<dbReference type="AlphaFoldDB" id="T1B5P7"/>
<dbReference type="PANTHER" id="PTHR21581">
    <property type="entry name" value="D-ALANYL-D-ALANINE CARBOXYPEPTIDASE"/>
    <property type="match status" value="1"/>
</dbReference>
<gene>
    <name evidence="2" type="ORF">B2A_08038</name>
</gene>
<sequence>GNDATVALAQKIGGTRAGFVSLMNEYARRLGLHSTHYEDVDGLPVPDHYTTARDLAKLSMDLIRDFPQYRFIFKIKKFTWDHITQRNRVTLLWTDPYVKGMKTGYTKAAGYCMIIYADRKGMRLVSVVLKTPSWDARVNDSQALITYGYNFFKNEKVAAA</sequence>
<keyword evidence="2" id="KW-0378">Hydrolase</keyword>
<dbReference type="Pfam" id="PF00768">
    <property type="entry name" value="Peptidase_S11"/>
    <property type="match status" value="1"/>
</dbReference>
<feature type="non-terminal residue" evidence="2">
    <location>
        <position position="160"/>
    </location>
</feature>
<dbReference type="SUPFAM" id="SSF56601">
    <property type="entry name" value="beta-lactamase/transpeptidase-like"/>
    <property type="match status" value="1"/>
</dbReference>
<comment type="caution">
    <text evidence="2">The sequence shown here is derived from an EMBL/GenBank/DDBJ whole genome shotgun (WGS) entry which is preliminary data.</text>
</comment>
<feature type="domain" description="Peptidase S11 D-alanyl-D-alanine carboxypeptidase A N-terminal" evidence="1">
    <location>
        <begin position="1"/>
        <end position="131"/>
    </location>
</feature>
<evidence type="ECO:0000313" key="2">
    <source>
        <dbReference type="EMBL" id="EQD48264.1"/>
    </source>
</evidence>
<accession>T1B5P7</accession>
<dbReference type="PANTHER" id="PTHR21581:SF6">
    <property type="entry name" value="TRAFFICKING PROTEIN PARTICLE COMPLEX SUBUNIT 12"/>
    <property type="match status" value="1"/>
</dbReference>
<keyword evidence="2" id="KW-0645">Protease</keyword>
<dbReference type="GO" id="GO:0009002">
    <property type="term" value="F:serine-type D-Ala-D-Ala carboxypeptidase activity"/>
    <property type="evidence" value="ECO:0007669"/>
    <property type="project" value="InterPro"/>
</dbReference>
<name>T1B5P7_9ZZZZ</name>
<keyword evidence="2" id="KW-0121">Carboxypeptidase</keyword>
<feature type="non-terminal residue" evidence="2">
    <location>
        <position position="1"/>
    </location>
</feature>
<proteinExistence type="predicted"/>
<dbReference type="InterPro" id="IPR012338">
    <property type="entry name" value="Beta-lactam/transpept-like"/>
</dbReference>
<protein>
    <submittedName>
        <fullName evidence="2">Serine-type D-Ala-D-Ala carboxypeptidase</fullName>
    </submittedName>
</protein>
<dbReference type="EMBL" id="AUZZ01005785">
    <property type="protein sequence ID" value="EQD48264.1"/>
    <property type="molecule type" value="Genomic_DNA"/>
</dbReference>
<reference evidence="2" key="1">
    <citation type="submission" date="2013-08" db="EMBL/GenBank/DDBJ databases">
        <authorList>
            <person name="Mendez C."/>
            <person name="Richter M."/>
            <person name="Ferrer M."/>
            <person name="Sanchez J."/>
        </authorList>
    </citation>
    <scope>NUCLEOTIDE SEQUENCE</scope>
</reference>
<dbReference type="InterPro" id="IPR001967">
    <property type="entry name" value="Peptidase_S11_N"/>
</dbReference>
<reference evidence="2" key="2">
    <citation type="journal article" date="2014" name="ISME J.">
        <title>Microbial stratification in low pH oxic and suboxic macroscopic growths along an acid mine drainage.</title>
        <authorList>
            <person name="Mendez-Garcia C."/>
            <person name="Mesa V."/>
            <person name="Sprenger R.R."/>
            <person name="Richter M."/>
            <person name="Diez M.S."/>
            <person name="Solano J."/>
            <person name="Bargiela R."/>
            <person name="Golyshina O.V."/>
            <person name="Manteca A."/>
            <person name="Ramos J.L."/>
            <person name="Gallego J.R."/>
            <person name="Llorente I."/>
            <person name="Martins Dos Santos V.A."/>
            <person name="Jensen O.N."/>
            <person name="Pelaez A.I."/>
            <person name="Sanchez J."/>
            <person name="Ferrer M."/>
        </authorList>
    </citation>
    <scope>NUCLEOTIDE SEQUENCE</scope>
</reference>